<proteinExistence type="predicted"/>
<reference evidence="2 3" key="1">
    <citation type="submission" date="2017-11" db="EMBL/GenBank/DDBJ databases">
        <title>The genome of Rhizophagus clarus HR1 reveals common genetic basis of auxotrophy among arbuscular mycorrhizal fungi.</title>
        <authorList>
            <person name="Kobayashi Y."/>
        </authorList>
    </citation>
    <scope>NUCLEOTIDE SEQUENCE [LARGE SCALE GENOMIC DNA]</scope>
    <source>
        <strain evidence="2 3">HR1</strain>
    </source>
</reference>
<name>A0A2Z6QY26_9GLOM</name>
<dbReference type="EMBL" id="BEXD01000232">
    <property type="protein sequence ID" value="GBB85568.1"/>
    <property type="molecule type" value="Genomic_DNA"/>
</dbReference>
<accession>A0A2Z6QY26</accession>
<comment type="caution">
    <text evidence="2">The sequence shown here is derived from an EMBL/GenBank/DDBJ whole genome shotgun (WGS) entry which is preliminary data.</text>
</comment>
<evidence type="ECO:0000313" key="2">
    <source>
        <dbReference type="EMBL" id="GBB85568.1"/>
    </source>
</evidence>
<dbReference type="AlphaFoldDB" id="A0A2Z6QY26"/>
<evidence type="ECO:0000256" key="1">
    <source>
        <dbReference type="SAM" id="MobiDB-lite"/>
    </source>
</evidence>
<feature type="region of interest" description="Disordered" evidence="1">
    <location>
        <begin position="62"/>
        <end position="116"/>
    </location>
</feature>
<evidence type="ECO:0000313" key="3">
    <source>
        <dbReference type="Proteomes" id="UP000247702"/>
    </source>
</evidence>
<gene>
    <name evidence="2" type="ORF">RclHR1_12060006</name>
</gene>
<protein>
    <submittedName>
        <fullName evidence="2">Uncharacterized protein</fullName>
    </submittedName>
</protein>
<sequence length="139" mass="16044">MRRGGFKRLSGIIYEEAPKSHVGYDGRVTLSSLRSTQENYWVLILVPTPGVLNSGTQPFLVEQERREEPNSPSLPKKAKREQKETEYKSVVKTQYKRGSSSDNEKDIDPVGYESMEERYNKEPTRVILKLEIIIEQNKI</sequence>
<dbReference type="STRING" id="94130.A0A2Z6QY26"/>
<keyword evidence="3" id="KW-1185">Reference proteome</keyword>
<organism evidence="2 3">
    <name type="scientific">Rhizophagus clarus</name>
    <dbReference type="NCBI Taxonomy" id="94130"/>
    <lineage>
        <taxon>Eukaryota</taxon>
        <taxon>Fungi</taxon>
        <taxon>Fungi incertae sedis</taxon>
        <taxon>Mucoromycota</taxon>
        <taxon>Glomeromycotina</taxon>
        <taxon>Glomeromycetes</taxon>
        <taxon>Glomerales</taxon>
        <taxon>Glomeraceae</taxon>
        <taxon>Rhizophagus</taxon>
    </lineage>
</organism>
<dbReference type="Proteomes" id="UP000247702">
    <property type="component" value="Unassembled WGS sequence"/>
</dbReference>